<keyword evidence="2" id="KW-1133">Transmembrane helix</keyword>
<gene>
    <name evidence="3" type="ORF">GCM10009769_21820</name>
    <name evidence="4" type="ORF">JOE58_001475</name>
</gene>
<dbReference type="RefSeq" id="WP_175329465.1">
    <property type="nucleotide sequence ID" value="NZ_BMOI01000009.1"/>
</dbReference>
<dbReference type="Proteomes" id="UP000746584">
    <property type="component" value="Unassembled WGS sequence"/>
</dbReference>
<organism evidence="3 5">
    <name type="scientific">Curtobacterium luteum</name>
    <dbReference type="NCBI Taxonomy" id="33881"/>
    <lineage>
        <taxon>Bacteria</taxon>
        <taxon>Bacillati</taxon>
        <taxon>Actinomycetota</taxon>
        <taxon>Actinomycetes</taxon>
        <taxon>Micrococcales</taxon>
        <taxon>Microbacteriaceae</taxon>
        <taxon>Curtobacterium</taxon>
    </lineage>
</organism>
<proteinExistence type="predicted"/>
<dbReference type="Proteomes" id="UP000648535">
    <property type="component" value="Unassembled WGS sequence"/>
</dbReference>
<reference evidence="3" key="2">
    <citation type="submission" date="2020-09" db="EMBL/GenBank/DDBJ databases">
        <authorList>
            <person name="Sun Q."/>
            <person name="Ohkuma M."/>
        </authorList>
    </citation>
    <scope>NUCLEOTIDE SEQUENCE</scope>
    <source>
        <strain evidence="3">JCM 1480</strain>
    </source>
</reference>
<feature type="transmembrane region" description="Helical" evidence="2">
    <location>
        <begin position="107"/>
        <end position="130"/>
    </location>
</feature>
<evidence type="ECO:0000313" key="3">
    <source>
        <dbReference type="EMBL" id="GGL03359.1"/>
    </source>
</evidence>
<sequence length="174" mass="18200">MQQRTTRQRAAQPRTAAAARPQPQQRPATPTPSGQRAKAPSGQRPTAPSDEFARLVQRNTVDVRNAPGRTHRRRNPLVGKIALGLAVVCAAIDASAFAVFVGGDTTFAFGICFVTVFLTLVAAVLGFIAAVGSLGRWYGAIGVVVAFLANPVILIVLIVVVAPELLTDMGGSAT</sequence>
<accession>A0A8H9G986</accession>
<dbReference type="EMBL" id="BMOI01000009">
    <property type="protein sequence ID" value="GGL03359.1"/>
    <property type="molecule type" value="Genomic_DNA"/>
</dbReference>
<feature type="compositionally biased region" description="Low complexity" evidence="1">
    <location>
        <begin position="1"/>
        <end position="32"/>
    </location>
</feature>
<keyword evidence="6" id="KW-1185">Reference proteome</keyword>
<evidence type="ECO:0000313" key="5">
    <source>
        <dbReference type="Proteomes" id="UP000648535"/>
    </source>
</evidence>
<reference evidence="4 6" key="3">
    <citation type="submission" date="2021-01" db="EMBL/GenBank/DDBJ databases">
        <title>Sequencing the genomes of 1000 actinobacteria strains.</title>
        <authorList>
            <person name="Klenk H.-P."/>
        </authorList>
    </citation>
    <scope>NUCLEOTIDE SEQUENCE [LARGE SCALE GENOMIC DNA]</scope>
    <source>
        <strain evidence="4 6">DSM 20542</strain>
    </source>
</reference>
<comment type="caution">
    <text evidence="3">The sequence shown here is derived from an EMBL/GenBank/DDBJ whole genome shotgun (WGS) entry which is preliminary data.</text>
</comment>
<reference evidence="3" key="1">
    <citation type="journal article" date="2014" name="Int. J. Syst. Evol. Microbiol.">
        <title>Complete genome sequence of Corynebacterium casei LMG S-19264T (=DSM 44701T), isolated from a smear-ripened cheese.</title>
        <authorList>
            <consortium name="US DOE Joint Genome Institute (JGI-PGF)"/>
            <person name="Walter F."/>
            <person name="Albersmeier A."/>
            <person name="Kalinowski J."/>
            <person name="Ruckert C."/>
        </authorList>
    </citation>
    <scope>NUCLEOTIDE SEQUENCE</scope>
    <source>
        <strain evidence="3">JCM 1480</strain>
    </source>
</reference>
<protein>
    <submittedName>
        <fullName evidence="3">Uncharacterized protein</fullName>
    </submittedName>
</protein>
<keyword evidence="2" id="KW-0472">Membrane</keyword>
<feature type="transmembrane region" description="Helical" evidence="2">
    <location>
        <begin position="81"/>
        <end position="101"/>
    </location>
</feature>
<feature type="transmembrane region" description="Helical" evidence="2">
    <location>
        <begin position="137"/>
        <end position="162"/>
    </location>
</feature>
<evidence type="ECO:0000256" key="1">
    <source>
        <dbReference type="SAM" id="MobiDB-lite"/>
    </source>
</evidence>
<evidence type="ECO:0000313" key="6">
    <source>
        <dbReference type="Proteomes" id="UP000746584"/>
    </source>
</evidence>
<name>A0A8H9G986_9MICO</name>
<evidence type="ECO:0000256" key="2">
    <source>
        <dbReference type="SAM" id="Phobius"/>
    </source>
</evidence>
<evidence type="ECO:0000313" key="4">
    <source>
        <dbReference type="EMBL" id="MBM7802224.1"/>
    </source>
</evidence>
<feature type="region of interest" description="Disordered" evidence="1">
    <location>
        <begin position="1"/>
        <end position="51"/>
    </location>
</feature>
<dbReference type="AlphaFoldDB" id="A0A8H9G986"/>
<keyword evidence="2" id="KW-0812">Transmembrane</keyword>
<dbReference type="EMBL" id="JAFBCG010000001">
    <property type="protein sequence ID" value="MBM7802224.1"/>
    <property type="molecule type" value="Genomic_DNA"/>
</dbReference>